<feature type="binding site" evidence="7">
    <location>
        <position position="167"/>
    </location>
    <ligand>
        <name>FMN</name>
        <dbReference type="ChEBI" id="CHEBI:58210"/>
    </ligand>
</feature>
<keyword evidence="4 5" id="KW-0560">Oxidoreductase</keyword>
<feature type="active site" description="Proton donor" evidence="6">
    <location>
        <position position="99"/>
    </location>
</feature>
<feature type="binding site" evidence="7">
    <location>
        <position position="69"/>
    </location>
    <ligand>
        <name>FMN</name>
        <dbReference type="ChEBI" id="CHEBI:58210"/>
    </ligand>
</feature>
<keyword evidence="2 5" id="KW-0288">FMN</keyword>
<feature type="domain" description="DUS-like FMN-binding" evidence="8">
    <location>
        <begin position="9"/>
        <end position="270"/>
    </location>
</feature>
<evidence type="ECO:0000256" key="3">
    <source>
        <dbReference type="ARBA" id="ARBA00022694"/>
    </source>
</evidence>
<dbReference type="CDD" id="cd02801">
    <property type="entry name" value="DUS_like_FMN"/>
    <property type="match status" value="1"/>
</dbReference>
<dbReference type="EMBL" id="CM001488">
    <property type="protein sequence ID" value="EIM62629.1"/>
    <property type="molecule type" value="Genomic_DNA"/>
</dbReference>
<evidence type="ECO:0000256" key="7">
    <source>
        <dbReference type="PIRSR" id="PIRSR006621-2"/>
    </source>
</evidence>
<dbReference type="PIRSF" id="PIRSF006621">
    <property type="entry name" value="Dus"/>
    <property type="match status" value="1"/>
</dbReference>
<dbReference type="InterPro" id="IPR013785">
    <property type="entry name" value="Aldolase_TIM"/>
</dbReference>
<dbReference type="HOGENOM" id="CLU_013299_6_0_7"/>
<dbReference type="GO" id="GO:0003723">
    <property type="term" value="F:RNA binding"/>
    <property type="evidence" value="ECO:0007669"/>
    <property type="project" value="TreeGrafter"/>
</dbReference>
<dbReference type="GO" id="GO:0050660">
    <property type="term" value="F:flavin adenine dinucleotide binding"/>
    <property type="evidence" value="ECO:0007669"/>
    <property type="project" value="InterPro"/>
</dbReference>
<gene>
    <name evidence="9" type="ORF">DespoDRAFT_00620</name>
</gene>
<dbReference type="EC" id="1.3.1.-" evidence="5"/>
<evidence type="ECO:0000256" key="2">
    <source>
        <dbReference type="ARBA" id="ARBA00022643"/>
    </source>
</evidence>
<dbReference type="Gene3D" id="3.20.20.70">
    <property type="entry name" value="Aldolase class I"/>
    <property type="match status" value="1"/>
</dbReference>
<name>I5AZG6_9BACT</name>
<comment type="similarity">
    <text evidence="5">Belongs to the dus family.</text>
</comment>
<dbReference type="STRING" id="879212.DespoDRAFT_00620"/>
<evidence type="ECO:0000256" key="6">
    <source>
        <dbReference type="PIRSR" id="PIRSR006621-1"/>
    </source>
</evidence>
<evidence type="ECO:0000256" key="1">
    <source>
        <dbReference type="ARBA" id="ARBA00022630"/>
    </source>
</evidence>
<dbReference type="PANTHER" id="PTHR45846:SF1">
    <property type="entry name" value="TRNA-DIHYDROURIDINE(47) SYNTHASE [NAD(P)(+)]-LIKE"/>
    <property type="match status" value="1"/>
</dbReference>
<proteinExistence type="inferred from homology"/>
<reference evidence="9 10" key="2">
    <citation type="submission" date="2012-02" db="EMBL/GenBank/DDBJ databases">
        <title>Improved High-Quality Draft sequence of Desulfobacter postgatei 2ac9.</title>
        <authorList>
            <consortium name="US DOE Joint Genome Institute"/>
            <person name="Lucas S."/>
            <person name="Han J."/>
            <person name="Lapidus A."/>
            <person name="Cheng J.-F."/>
            <person name="Goodwin L."/>
            <person name="Pitluck S."/>
            <person name="Peters L."/>
            <person name="Ovchinnikova G."/>
            <person name="Held B."/>
            <person name="Detter J.C."/>
            <person name="Han C."/>
            <person name="Tapia R."/>
            <person name="Land M."/>
            <person name="Hauser L."/>
            <person name="Kyrpides N."/>
            <person name="Ivanova N."/>
            <person name="Pagani I."/>
            <person name="Orellana R."/>
            <person name="Lovley D."/>
            <person name="Woyke T."/>
        </authorList>
    </citation>
    <scope>NUCLEOTIDE SEQUENCE [LARGE SCALE GENOMIC DNA]</scope>
    <source>
        <strain evidence="9 10">2ac9</strain>
    </source>
</reference>
<dbReference type="OrthoDB" id="5289281at2"/>
<feature type="binding site" evidence="7">
    <location>
        <position position="138"/>
    </location>
    <ligand>
        <name>FMN</name>
        <dbReference type="ChEBI" id="CHEBI:58210"/>
    </ligand>
</feature>
<dbReference type="InterPro" id="IPR001269">
    <property type="entry name" value="DUS_fam"/>
</dbReference>
<dbReference type="Proteomes" id="UP000005778">
    <property type="component" value="Chromosome"/>
</dbReference>
<dbReference type="RefSeq" id="WP_004071259.1">
    <property type="nucleotide sequence ID" value="NZ_CM001488.1"/>
</dbReference>
<comment type="function">
    <text evidence="5">Catalyzes the synthesis of 5,6-dihydrouridine (D), a modified base found in the D-loop of most tRNAs, via the reduction of the C5-C6 double bond in target uridines.</text>
</comment>
<keyword evidence="1 5" id="KW-0285">Flavoprotein</keyword>
<feature type="binding site" evidence="7">
    <location>
        <begin position="223"/>
        <end position="224"/>
    </location>
    <ligand>
        <name>FMN</name>
        <dbReference type="ChEBI" id="CHEBI:58210"/>
    </ligand>
</feature>
<evidence type="ECO:0000256" key="5">
    <source>
        <dbReference type="PIRNR" id="PIRNR006621"/>
    </source>
</evidence>
<keyword evidence="3 5" id="KW-0819">tRNA processing</keyword>
<comment type="cofactor">
    <cofactor evidence="5 7">
        <name>FMN</name>
        <dbReference type="ChEBI" id="CHEBI:58210"/>
    </cofactor>
</comment>
<evidence type="ECO:0000256" key="4">
    <source>
        <dbReference type="ARBA" id="ARBA00023002"/>
    </source>
</evidence>
<keyword evidence="7" id="KW-0547">Nucleotide-binding</keyword>
<keyword evidence="10" id="KW-1185">Reference proteome</keyword>
<sequence>MTDNRPVLILAPLQGFTDVVFRQAYVRHFTGIDQAMAPFISTMSSRRLKPSRLKDVAPALNIALPVIPQILGNNPDDFIYLGDCLFDMGYTQVNWNLGCPHSKIAVKLRGSGLLSHPDKIDAFLSRVIPGMKPTLSVKIRLGRKSKEEILDLIAMFNTHKLDEIILHPRTGEQMYTGTADVDAFAGAMKACIHPMVYNGDIVDTASWEKIRQRFPQIRRFMIGRGILSNPFLPEQIKGVIFDSQNADAQDQDRQTRERLKTFHADLFNSYKQVFSGPAHLIGRMKGLWSYLGPSFEKSKKPLKKLLNSTSEQAYLDRVGEFWDMDLKFCPDRIE</sequence>
<reference evidence="9 10" key="1">
    <citation type="submission" date="2011-09" db="EMBL/GenBank/DDBJ databases">
        <authorList>
            <consortium name="US DOE Joint Genome Institute (JGI-PGF)"/>
            <person name="Lucas S."/>
            <person name="Han J."/>
            <person name="Lapidus A."/>
            <person name="Cheng J.-F."/>
            <person name="Goodwin L."/>
            <person name="Pitluck S."/>
            <person name="Peters L."/>
            <person name="Land M.L."/>
            <person name="Hauser L."/>
            <person name="Orellana R."/>
            <person name="Lovley D."/>
            <person name="Woyke T.J."/>
        </authorList>
    </citation>
    <scope>NUCLEOTIDE SEQUENCE [LARGE SCALE GENOMIC DNA]</scope>
    <source>
        <strain evidence="9 10">2ac9</strain>
    </source>
</reference>
<dbReference type="AlphaFoldDB" id="I5AZG6"/>
<evidence type="ECO:0000313" key="9">
    <source>
        <dbReference type="EMBL" id="EIM62629.1"/>
    </source>
</evidence>
<organism evidence="9 10">
    <name type="scientific">Desulfobacter postgatei 2ac9</name>
    <dbReference type="NCBI Taxonomy" id="879212"/>
    <lineage>
        <taxon>Bacteria</taxon>
        <taxon>Pseudomonadati</taxon>
        <taxon>Thermodesulfobacteriota</taxon>
        <taxon>Desulfobacteria</taxon>
        <taxon>Desulfobacterales</taxon>
        <taxon>Desulfobacteraceae</taxon>
        <taxon>Desulfobacter</taxon>
    </lineage>
</organism>
<dbReference type="SUPFAM" id="SSF51395">
    <property type="entry name" value="FMN-linked oxidoreductases"/>
    <property type="match status" value="1"/>
</dbReference>
<dbReference type="InterPro" id="IPR035587">
    <property type="entry name" value="DUS-like_FMN-bd"/>
</dbReference>
<evidence type="ECO:0000259" key="8">
    <source>
        <dbReference type="Pfam" id="PF01207"/>
    </source>
</evidence>
<dbReference type="GO" id="GO:0017150">
    <property type="term" value="F:tRNA dihydrouridine synthase activity"/>
    <property type="evidence" value="ECO:0007669"/>
    <property type="project" value="InterPro"/>
</dbReference>
<dbReference type="PANTHER" id="PTHR45846">
    <property type="entry name" value="TRNA-DIHYDROURIDINE(47) SYNTHASE [NAD(P)(+)]-LIKE"/>
    <property type="match status" value="1"/>
</dbReference>
<dbReference type="eggNOG" id="COG0042">
    <property type="taxonomic scope" value="Bacteria"/>
</dbReference>
<dbReference type="Pfam" id="PF01207">
    <property type="entry name" value="Dus"/>
    <property type="match status" value="1"/>
</dbReference>
<accession>I5AZG6</accession>
<evidence type="ECO:0000313" key="10">
    <source>
        <dbReference type="Proteomes" id="UP000005778"/>
    </source>
</evidence>
<protein>
    <recommendedName>
        <fullName evidence="5">tRNA-dihydrouridine synthase</fullName>
        <ecNumber evidence="5">1.3.1.-</ecNumber>
    </recommendedName>
</protein>